<feature type="region of interest" description="Disordered" evidence="1">
    <location>
        <begin position="1"/>
        <end position="33"/>
    </location>
</feature>
<evidence type="ECO:0008006" key="4">
    <source>
        <dbReference type="Google" id="ProtNLM"/>
    </source>
</evidence>
<dbReference type="EMBL" id="JAWMAJ010000154">
    <property type="protein sequence ID" value="MDV7221027.1"/>
    <property type="molecule type" value="Genomic_DNA"/>
</dbReference>
<dbReference type="Gene3D" id="3.40.50.1000">
    <property type="entry name" value="HAD superfamily/HAD-like"/>
    <property type="match status" value="1"/>
</dbReference>
<proteinExistence type="predicted"/>
<accession>A0ABU4FK73</accession>
<dbReference type="Pfam" id="PF00702">
    <property type="entry name" value="Hydrolase"/>
    <property type="match status" value="1"/>
</dbReference>
<dbReference type="SUPFAM" id="SSF56784">
    <property type="entry name" value="HAD-like"/>
    <property type="match status" value="1"/>
</dbReference>
<protein>
    <recommendedName>
        <fullName evidence="4">Cation-transporting P-type ATPase N-terminal domain-containing protein</fullName>
    </recommendedName>
</protein>
<evidence type="ECO:0000256" key="1">
    <source>
        <dbReference type="SAM" id="MobiDB-lite"/>
    </source>
</evidence>
<feature type="non-terminal residue" evidence="2">
    <location>
        <position position="83"/>
    </location>
</feature>
<evidence type="ECO:0000313" key="2">
    <source>
        <dbReference type="EMBL" id="MDV7221027.1"/>
    </source>
</evidence>
<dbReference type="InterPro" id="IPR023214">
    <property type="entry name" value="HAD_sf"/>
</dbReference>
<comment type="caution">
    <text evidence="2">The sequence shown here is derived from an EMBL/GenBank/DDBJ whole genome shotgun (WGS) entry which is preliminary data.</text>
</comment>
<gene>
    <name evidence="2" type="ORF">R5A26_34330</name>
</gene>
<organism evidence="2 3">
    <name type="scientific">Streptomyces prunicolor</name>
    <dbReference type="NCBI Taxonomy" id="67348"/>
    <lineage>
        <taxon>Bacteria</taxon>
        <taxon>Bacillati</taxon>
        <taxon>Actinomycetota</taxon>
        <taxon>Actinomycetes</taxon>
        <taxon>Kitasatosporales</taxon>
        <taxon>Streptomycetaceae</taxon>
        <taxon>Streptomyces</taxon>
    </lineage>
</organism>
<dbReference type="Proteomes" id="UP001187346">
    <property type="component" value="Unassembled WGS sequence"/>
</dbReference>
<sequence>MASDTAAHRHTPLQVLRQLDTGPRGLTDPEAAARLNPDAPEALRALLDLGIGVRILTGDHPATAARVCRELGPAPGEVRVAAR</sequence>
<keyword evidence="3" id="KW-1185">Reference proteome</keyword>
<name>A0ABU4FK73_9ACTN</name>
<reference evidence="2 3" key="1">
    <citation type="submission" date="2023-10" db="EMBL/GenBank/DDBJ databases">
        <title>Characterization of rhizosphere-enriched actinobacteria from wheat plants lab-grown on chernevaya soil.</title>
        <authorList>
            <person name="Tikhonova E.N."/>
            <person name="Konopkin A."/>
            <person name="Kravchenko I.K."/>
        </authorList>
    </citation>
    <scope>NUCLEOTIDE SEQUENCE [LARGE SCALE GENOMIC DNA]</scope>
    <source>
        <strain evidence="2 3">RR29</strain>
    </source>
</reference>
<dbReference type="InterPro" id="IPR036412">
    <property type="entry name" value="HAD-like_sf"/>
</dbReference>
<evidence type="ECO:0000313" key="3">
    <source>
        <dbReference type="Proteomes" id="UP001187346"/>
    </source>
</evidence>
<dbReference type="RefSeq" id="WP_317774440.1">
    <property type="nucleotide sequence ID" value="NZ_JAWMAJ010000154.1"/>
</dbReference>